<reference evidence="9" key="2">
    <citation type="submission" date="2020-04" db="EMBL/GenBank/DDBJ databases">
        <authorList>
            <consortium name="NCBI Genome Project"/>
        </authorList>
    </citation>
    <scope>NUCLEOTIDE SEQUENCE</scope>
    <source>
        <strain evidence="9">CBS 781.70</strain>
    </source>
</reference>
<dbReference type="InterPro" id="IPR013083">
    <property type="entry name" value="Znf_RING/FYVE/PHD"/>
</dbReference>
<evidence type="ECO:0000313" key="8">
    <source>
        <dbReference type="Proteomes" id="UP000504638"/>
    </source>
</evidence>
<feature type="region of interest" description="Disordered" evidence="5">
    <location>
        <begin position="983"/>
        <end position="1039"/>
    </location>
</feature>
<keyword evidence="1" id="KW-0479">Metal-binding</keyword>
<dbReference type="OrthoDB" id="27975at2759"/>
<feature type="compositionally biased region" description="Polar residues" evidence="5">
    <location>
        <begin position="237"/>
        <end position="252"/>
    </location>
</feature>
<feature type="region of interest" description="Disordered" evidence="5">
    <location>
        <begin position="210"/>
        <end position="260"/>
    </location>
</feature>
<dbReference type="PROSITE" id="PS51044">
    <property type="entry name" value="ZF_SP_RING"/>
    <property type="match status" value="1"/>
</dbReference>
<feature type="domain" description="SP-RING-type" evidence="6">
    <location>
        <begin position="867"/>
        <end position="959"/>
    </location>
</feature>
<organism evidence="7">
    <name type="scientific">Eremomyces bilateralis CBS 781.70</name>
    <dbReference type="NCBI Taxonomy" id="1392243"/>
    <lineage>
        <taxon>Eukaryota</taxon>
        <taxon>Fungi</taxon>
        <taxon>Dikarya</taxon>
        <taxon>Ascomycota</taxon>
        <taxon>Pezizomycotina</taxon>
        <taxon>Dothideomycetes</taxon>
        <taxon>Dothideomycetes incertae sedis</taxon>
        <taxon>Eremomycetales</taxon>
        <taxon>Eremomycetaceae</taxon>
        <taxon>Eremomyces</taxon>
    </lineage>
</organism>
<dbReference type="AlphaFoldDB" id="A0A6G1G789"/>
<dbReference type="EMBL" id="ML975154">
    <property type="protein sequence ID" value="KAF1813894.1"/>
    <property type="molecule type" value="Genomic_DNA"/>
</dbReference>
<evidence type="ECO:0000259" key="6">
    <source>
        <dbReference type="PROSITE" id="PS51044"/>
    </source>
</evidence>
<feature type="region of interest" description="Disordered" evidence="5">
    <location>
        <begin position="1"/>
        <end position="23"/>
    </location>
</feature>
<evidence type="ECO:0000313" key="7">
    <source>
        <dbReference type="EMBL" id="KAF1813894.1"/>
    </source>
</evidence>
<protein>
    <recommendedName>
        <fullName evidence="6">SP-RING-type domain-containing protein</fullName>
    </recommendedName>
</protein>
<dbReference type="Proteomes" id="UP000504638">
    <property type="component" value="Unplaced"/>
</dbReference>
<evidence type="ECO:0000313" key="9">
    <source>
        <dbReference type="RefSeq" id="XP_033535525.1"/>
    </source>
</evidence>
<evidence type="ECO:0000256" key="3">
    <source>
        <dbReference type="ARBA" id="ARBA00022833"/>
    </source>
</evidence>
<dbReference type="Gene3D" id="3.30.40.10">
    <property type="entry name" value="Zinc/RING finger domain, C3HC4 (zinc finger)"/>
    <property type="match status" value="1"/>
</dbReference>
<dbReference type="GO" id="GO:0008270">
    <property type="term" value="F:zinc ion binding"/>
    <property type="evidence" value="ECO:0007669"/>
    <property type="project" value="UniProtKB-KW"/>
</dbReference>
<gene>
    <name evidence="7 9" type="ORF">P152DRAFT_472688</name>
</gene>
<reference evidence="7 9" key="1">
    <citation type="submission" date="2020-01" db="EMBL/GenBank/DDBJ databases">
        <authorList>
            <consortium name="DOE Joint Genome Institute"/>
            <person name="Haridas S."/>
            <person name="Albert R."/>
            <person name="Binder M."/>
            <person name="Bloem J."/>
            <person name="Labutti K."/>
            <person name="Salamov A."/>
            <person name="Andreopoulos B."/>
            <person name="Baker S.E."/>
            <person name="Barry K."/>
            <person name="Bills G."/>
            <person name="Bluhm B.H."/>
            <person name="Cannon C."/>
            <person name="Castanera R."/>
            <person name="Culley D.E."/>
            <person name="Daum C."/>
            <person name="Ezra D."/>
            <person name="Gonzalez J.B."/>
            <person name="Henrissat B."/>
            <person name="Kuo A."/>
            <person name="Liang C."/>
            <person name="Lipzen A."/>
            <person name="Lutzoni F."/>
            <person name="Magnuson J."/>
            <person name="Mondo S."/>
            <person name="Nolan M."/>
            <person name="Ohm R."/>
            <person name="Pangilinan J."/>
            <person name="Park H.-J."/>
            <person name="Ramirez L."/>
            <person name="Alfaro M."/>
            <person name="Sun H."/>
            <person name="Tritt A."/>
            <person name="Yoshinaga Y."/>
            <person name="Zwiers L.-H."/>
            <person name="Turgeon B.G."/>
            <person name="Goodwin S.B."/>
            <person name="Spatafora J.W."/>
            <person name="Crous P.W."/>
            <person name="Grigoriev I.V."/>
        </authorList>
    </citation>
    <scope>NUCLEOTIDE SEQUENCE</scope>
    <source>
        <strain evidence="7 9">CBS 781.70</strain>
    </source>
</reference>
<keyword evidence="8" id="KW-1185">Reference proteome</keyword>
<evidence type="ECO:0000256" key="2">
    <source>
        <dbReference type="ARBA" id="ARBA00022771"/>
    </source>
</evidence>
<dbReference type="InterPro" id="IPR004181">
    <property type="entry name" value="Znf_MIZ"/>
</dbReference>
<feature type="compositionally biased region" description="Polar residues" evidence="5">
    <location>
        <begin position="543"/>
        <end position="552"/>
    </location>
</feature>
<dbReference type="PANTHER" id="PTHR10782">
    <property type="entry name" value="ZINC FINGER MIZ DOMAIN-CONTAINING PROTEIN"/>
    <property type="match status" value="1"/>
</dbReference>
<feature type="region of interest" description="Disordered" evidence="5">
    <location>
        <begin position="126"/>
        <end position="156"/>
    </location>
</feature>
<feature type="region of interest" description="Disordered" evidence="5">
    <location>
        <begin position="542"/>
        <end position="592"/>
    </location>
</feature>
<evidence type="ECO:0000256" key="5">
    <source>
        <dbReference type="SAM" id="MobiDB-lite"/>
    </source>
</evidence>
<dbReference type="GO" id="GO:0016925">
    <property type="term" value="P:protein sumoylation"/>
    <property type="evidence" value="ECO:0007669"/>
    <property type="project" value="TreeGrafter"/>
</dbReference>
<keyword evidence="3" id="KW-0862">Zinc</keyword>
<accession>A0A6G1G789</accession>
<dbReference type="RefSeq" id="XP_033535525.1">
    <property type="nucleotide sequence ID" value="XM_033681173.1"/>
</dbReference>
<dbReference type="CDD" id="cd16650">
    <property type="entry name" value="SP-RING_PIAS-like"/>
    <property type="match status" value="1"/>
</dbReference>
<dbReference type="GO" id="GO:0000785">
    <property type="term" value="C:chromatin"/>
    <property type="evidence" value="ECO:0007669"/>
    <property type="project" value="TreeGrafter"/>
</dbReference>
<feature type="compositionally biased region" description="Polar residues" evidence="5">
    <location>
        <begin position="64"/>
        <end position="79"/>
    </location>
</feature>
<feature type="compositionally biased region" description="Low complexity" evidence="5">
    <location>
        <begin position="559"/>
        <end position="569"/>
    </location>
</feature>
<dbReference type="GeneID" id="54421743"/>
<proteinExistence type="predicted"/>
<reference evidence="9" key="3">
    <citation type="submission" date="2025-04" db="UniProtKB">
        <authorList>
            <consortium name="RefSeq"/>
        </authorList>
    </citation>
    <scope>IDENTIFICATION</scope>
    <source>
        <strain evidence="9">CBS 781.70</strain>
    </source>
</reference>
<evidence type="ECO:0000256" key="4">
    <source>
        <dbReference type="PROSITE-ProRule" id="PRU00452"/>
    </source>
</evidence>
<dbReference type="GO" id="GO:0061665">
    <property type="term" value="F:SUMO ligase activity"/>
    <property type="evidence" value="ECO:0007669"/>
    <property type="project" value="TreeGrafter"/>
</dbReference>
<keyword evidence="2 4" id="KW-0863">Zinc-finger</keyword>
<feature type="compositionally biased region" description="Polar residues" evidence="5">
    <location>
        <begin position="10"/>
        <end position="23"/>
    </location>
</feature>
<feature type="region of interest" description="Disordered" evidence="5">
    <location>
        <begin position="54"/>
        <end position="91"/>
    </location>
</feature>
<dbReference type="Pfam" id="PF02891">
    <property type="entry name" value="zf-MIZ"/>
    <property type="match status" value="1"/>
</dbReference>
<evidence type="ECO:0000256" key="1">
    <source>
        <dbReference type="ARBA" id="ARBA00022723"/>
    </source>
</evidence>
<name>A0A6G1G789_9PEZI</name>
<sequence>MPAKRKSRSSRISDNDGTSTDFADTNLTLNRFLGPTVRRPYNWLTGTAAPFPALGHHPPPLPSAQLTGSEDVNPSSVVPTQRPGGINLSSNVGVARPVISVPESSSHRQPDPPPVQSLSPAAYLHTLPKGTRPQQGQVENPAPNPLPSPALSNGVILPTEQNGLSSVRLESLPADRSAASASVDNRTNNTTVVVGDQSRAAVEPTDIHLFEFPDRQRNPVHNSPTVRRDPPRAVGPRSSSNNAEIETPTQREQLAGQPRIVSSVPNWDPNAVQERLRKIERAVGIQNIGPSDGLRVRFLSEAINRYDWWYLLLHQIVSMDVIRADLPYRILQIPNLRPALSIVKGWLLFSDSGFNLQLLRQLADFPCPLSTLLVQSPGVFIDKLDLISQFISKLPLELHKLVDSCRERSFPPLVHELVENLCIHSVVLQYVVFQVVAHHIWNIPPDANTESLSNVFLKNQLEHFKRRQRDDPALSAPEAAHEYFKHASVYNALRMRYHIAPSLASHQVTQPPTVHSSNGSVLWNHPLHGVSERLGATDDTLHRLSNSNSATRGPSCPRNSTANSNTNTAPQLTHPPMSEPSLRNPLQNSPVNAVLENPSLTRNQAPQRPQNTIARVGGQINPRRDIPFYPTAGQMVARRAVANPRVTAAQEAHLRSPRLGPVDNESARTPSNQFRVVSGFAMDPQAYPADKILHDFTFDLSPEDFAKIPKDIPGASGKRPLRQLRSDSKTFRLRCIELPQNAEAITFDERMWITADTTWPSNCYMLINDVDIFPRRKFHWGKDLPIDLTPHLKQGQNKLKACFNIYPTPTAASPTAIRWAFGVEAVTITTFNEICTSVVVHRRISSENTKSKLVAAVSRHLSPKDTEDDDFMVTTSSLRISLRDPISQSRICKLPIRGRYCRHPNAFDLPAFLQIATRDHPNWPACVDIWRCPICKSDVRPKNMGLDEFLSDVRVELESRGKEVAESAEAIVIKEDGSWEVASRTQNTQVDNERRKSKGKGILLGSVEPKRGYSARPSSSSSKRAMVSECIILSDDDDE</sequence>
<dbReference type="PANTHER" id="PTHR10782:SF4">
    <property type="entry name" value="TONALLI, ISOFORM E"/>
    <property type="match status" value="1"/>
</dbReference>